<dbReference type="AlphaFoldDB" id="A0A951QFV6"/>
<accession>A0A951QFV6</accession>
<evidence type="ECO:0000313" key="2">
    <source>
        <dbReference type="Proteomes" id="UP000757435"/>
    </source>
</evidence>
<organism evidence="1 2">
    <name type="scientific">Drouetiella hepatica Uher 2000/2452</name>
    <dbReference type="NCBI Taxonomy" id="904376"/>
    <lineage>
        <taxon>Bacteria</taxon>
        <taxon>Bacillati</taxon>
        <taxon>Cyanobacteriota</taxon>
        <taxon>Cyanophyceae</taxon>
        <taxon>Oculatellales</taxon>
        <taxon>Oculatellaceae</taxon>
        <taxon>Drouetiella</taxon>
    </lineage>
</organism>
<reference evidence="1" key="2">
    <citation type="journal article" date="2022" name="Microbiol. Resour. Announc.">
        <title>Metagenome Sequencing to Explore Phylogenomics of Terrestrial Cyanobacteria.</title>
        <authorList>
            <person name="Ward R.D."/>
            <person name="Stajich J.E."/>
            <person name="Johansen J.R."/>
            <person name="Huntemann M."/>
            <person name="Clum A."/>
            <person name="Foster B."/>
            <person name="Foster B."/>
            <person name="Roux S."/>
            <person name="Palaniappan K."/>
            <person name="Varghese N."/>
            <person name="Mukherjee S."/>
            <person name="Reddy T.B.K."/>
            <person name="Daum C."/>
            <person name="Copeland A."/>
            <person name="Chen I.A."/>
            <person name="Ivanova N.N."/>
            <person name="Kyrpides N.C."/>
            <person name="Shapiro N."/>
            <person name="Eloe-Fadrosh E.A."/>
            <person name="Pietrasiak N."/>
        </authorList>
    </citation>
    <scope>NUCLEOTIDE SEQUENCE</scope>
    <source>
        <strain evidence="1">UHER 2000/2452</strain>
    </source>
</reference>
<comment type="caution">
    <text evidence="1">The sequence shown here is derived from an EMBL/GenBank/DDBJ whole genome shotgun (WGS) entry which is preliminary data.</text>
</comment>
<name>A0A951QFV6_9CYAN</name>
<gene>
    <name evidence="1" type="ORF">KME15_26970</name>
</gene>
<evidence type="ECO:0000313" key="1">
    <source>
        <dbReference type="EMBL" id="MBW4662312.1"/>
    </source>
</evidence>
<sequence>MQCRTELVKDWTYQELKQEILIWQNVELGTTQFYKWLPYALIAKKRIYTNRDRRKLLKFAQLMQRYKRLEIAKNKLIQHIEQHPEQYSHD</sequence>
<dbReference type="Proteomes" id="UP000757435">
    <property type="component" value="Unassembled WGS sequence"/>
</dbReference>
<reference evidence="1" key="1">
    <citation type="submission" date="2021-05" db="EMBL/GenBank/DDBJ databases">
        <authorList>
            <person name="Pietrasiak N."/>
            <person name="Ward R."/>
            <person name="Stajich J.E."/>
            <person name="Kurbessoian T."/>
        </authorList>
    </citation>
    <scope>NUCLEOTIDE SEQUENCE</scope>
    <source>
        <strain evidence="1">UHER 2000/2452</strain>
    </source>
</reference>
<dbReference type="EMBL" id="JAHHHD010000068">
    <property type="protein sequence ID" value="MBW4662312.1"/>
    <property type="molecule type" value="Genomic_DNA"/>
</dbReference>
<proteinExistence type="predicted"/>
<protein>
    <submittedName>
        <fullName evidence="1">Uncharacterized protein</fullName>
    </submittedName>
</protein>